<dbReference type="GO" id="GO:0046872">
    <property type="term" value="F:metal ion binding"/>
    <property type="evidence" value="ECO:0007669"/>
    <property type="project" value="UniProtKB-KW"/>
</dbReference>
<name>A0AA37RW45_9GAMM</name>
<dbReference type="Proteomes" id="UP001161422">
    <property type="component" value="Unassembled WGS sequence"/>
</dbReference>
<comment type="similarity">
    <text evidence="1">Belongs to the arginase family. Agmatinase subfamily.</text>
</comment>
<evidence type="ECO:0000256" key="1">
    <source>
        <dbReference type="ARBA" id="ARBA00009227"/>
    </source>
</evidence>
<feature type="chain" id="PRO_5041261306" evidence="5">
    <location>
        <begin position="24"/>
        <end position="439"/>
    </location>
</feature>
<keyword evidence="5" id="KW-0732">Signal</keyword>
<sequence length="439" mass="48491">MNKAKTLLPLTISVMLACGSAVAAGGPGGEIDYSAYQDKPAPNLKAEEKINGFPASMQPWRVPGEPNLIKRDTDWEGTYKRRDLDKINPKREPGPIDLQRYEYVTTKHGFPTYFGLPVALNTEDLKAGDVDVAIVGLPSNFNMGGDGTAWAANQLRFVRQYDFAGVGHDLVLNNHYFDILNVVDYGNANSHVSFMNDNFVEHAKVLREIFEGGATPIAIGGEHGTQVASIMAVVDHYGPKEVAFVHFDAHMDYSTAGAGTLGLFTHGGRARRFAHENGWIDGADMHSIGIRGAYDDAERVEYLNAAGDKIHYMSEFERKGFEATWKKVREELKGKKLYISVDVDVLDAPYVPGTSNPEAGGFTSAQMGRMLRELAMQNDVVLLDFAEYTPLMDDNHYNTANTINRMMRAFLAGKAARKEGNTDPDYIHPAIKQTYADQK</sequence>
<proteinExistence type="inferred from homology"/>
<keyword evidence="2" id="KW-0479">Metal-binding</keyword>
<reference evidence="6" key="1">
    <citation type="journal article" date="2014" name="Int. J. Syst. Evol. Microbiol.">
        <title>Complete genome sequence of Corynebacterium casei LMG S-19264T (=DSM 44701T), isolated from a smear-ripened cheese.</title>
        <authorList>
            <consortium name="US DOE Joint Genome Institute (JGI-PGF)"/>
            <person name="Walter F."/>
            <person name="Albersmeier A."/>
            <person name="Kalinowski J."/>
            <person name="Ruckert C."/>
        </authorList>
    </citation>
    <scope>NUCLEOTIDE SEQUENCE</scope>
    <source>
        <strain evidence="6">NBRC 101628</strain>
    </source>
</reference>
<dbReference type="InterPro" id="IPR020855">
    <property type="entry name" value="Ureohydrolase_Mn_BS"/>
</dbReference>
<reference evidence="6" key="2">
    <citation type="submission" date="2023-01" db="EMBL/GenBank/DDBJ databases">
        <title>Draft genome sequence of Paraferrimonas sedimenticola strain NBRC 101628.</title>
        <authorList>
            <person name="Sun Q."/>
            <person name="Mori K."/>
        </authorList>
    </citation>
    <scope>NUCLEOTIDE SEQUENCE</scope>
    <source>
        <strain evidence="6">NBRC 101628</strain>
    </source>
</reference>
<evidence type="ECO:0000256" key="4">
    <source>
        <dbReference type="RuleBase" id="RU003684"/>
    </source>
</evidence>
<dbReference type="RefSeq" id="WP_095506954.1">
    <property type="nucleotide sequence ID" value="NZ_BSNC01000004.1"/>
</dbReference>
<dbReference type="PROSITE" id="PS51257">
    <property type="entry name" value="PROKAR_LIPOPROTEIN"/>
    <property type="match status" value="1"/>
</dbReference>
<dbReference type="AlphaFoldDB" id="A0AA37RW45"/>
<dbReference type="InterPro" id="IPR006035">
    <property type="entry name" value="Ureohydrolase"/>
</dbReference>
<comment type="caution">
    <text evidence="6">The sequence shown here is derived from an EMBL/GenBank/DDBJ whole genome shotgun (WGS) entry which is preliminary data.</text>
</comment>
<dbReference type="PROSITE" id="PS51409">
    <property type="entry name" value="ARGINASE_2"/>
    <property type="match status" value="1"/>
</dbReference>
<dbReference type="PROSITE" id="PS01053">
    <property type="entry name" value="ARGINASE_1"/>
    <property type="match status" value="1"/>
</dbReference>
<evidence type="ECO:0000256" key="5">
    <source>
        <dbReference type="SAM" id="SignalP"/>
    </source>
</evidence>
<keyword evidence="7" id="KW-1185">Reference proteome</keyword>
<dbReference type="GO" id="GO:0008783">
    <property type="term" value="F:agmatinase activity"/>
    <property type="evidence" value="ECO:0007669"/>
    <property type="project" value="TreeGrafter"/>
</dbReference>
<evidence type="ECO:0000313" key="7">
    <source>
        <dbReference type="Proteomes" id="UP001161422"/>
    </source>
</evidence>
<dbReference type="InterPro" id="IPR023696">
    <property type="entry name" value="Ureohydrolase_dom_sf"/>
</dbReference>
<evidence type="ECO:0000256" key="2">
    <source>
        <dbReference type="ARBA" id="ARBA00022723"/>
    </source>
</evidence>
<feature type="signal peptide" evidence="5">
    <location>
        <begin position="1"/>
        <end position="23"/>
    </location>
</feature>
<dbReference type="Gene3D" id="3.40.800.10">
    <property type="entry name" value="Ureohydrolase domain"/>
    <property type="match status" value="1"/>
</dbReference>
<organism evidence="6 7">
    <name type="scientific">Paraferrimonas sedimenticola</name>
    <dbReference type="NCBI Taxonomy" id="375674"/>
    <lineage>
        <taxon>Bacteria</taxon>
        <taxon>Pseudomonadati</taxon>
        <taxon>Pseudomonadota</taxon>
        <taxon>Gammaproteobacteria</taxon>
        <taxon>Alteromonadales</taxon>
        <taxon>Ferrimonadaceae</taxon>
        <taxon>Paraferrimonas</taxon>
    </lineage>
</organism>
<evidence type="ECO:0000313" key="6">
    <source>
        <dbReference type="EMBL" id="GLP96044.1"/>
    </source>
</evidence>
<accession>A0AA37RW45</accession>
<evidence type="ECO:0000256" key="3">
    <source>
        <dbReference type="ARBA" id="ARBA00022801"/>
    </source>
</evidence>
<protein>
    <submittedName>
        <fullName evidence="6">Agmatinase</fullName>
    </submittedName>
</protein>
<dbReference type="PANTHER" id="PTHR11358:SF26">
    <property type="entry name" value="GUANIDINO ACID HYDROLASE, MITOCHONDRIAL"/>
    <property type="match status" value="1"/>
</dbReference>
<dbReference type="PRINTS" id="PR00116">
    <property type="entry name" value="ARGINASE"/>
</dbReference>
<dbReference type="EMBL" id="BSNC01000004">
    <property type="protein sequence ID" value="GLP96044.1"/>
    <property type="molecule type" value="Genomic_DNA"/>
</dbReference>
<dbReference type="Pfam" id="PF00491">
    <property type="entry name" value="Arginase"/>
    <property type="match status" value="1"/>
</dbReference>
<gene>
    <name evidence="6" type="primary">speB_1</name>
    <name evidence="6" type="ORF">GCM10007895_13500</name>
</gene>
<dbReference type="SUPFAM" id="SSF52768">
    <property type="entry name" value="Arginase/deacetylase"/>
    <property type="match status" value="1"/>
</dbReference>
<keyword evidence="3 4" id="KW-0378">Hydrolase</keyword>
<dbReference type="PANTHER" id="PTHR11358">
    <property type="entry name" value="ARGINASE/AGMATINASE"/>
    <property type="match status" value="1"/>
</dbReference>
<dbReference type="GO" id="GO:0033389">
    <property type="term" value="P:putrescine biosynthetic process from arginine, via agmatine"/>
    <property type="evidence" value="ECO:0007669"/>
    <property type="project" value="TreeGrafter"/>
</dbReference>